<dbReference type="PROSITE" id="PS50850">
    <property type="entry name" value="MFS"/>
    <property type="match status" value="1"/>
</dbReference>
<keyword evidence="4 7" id="KW-1133">Transmembrane helix</keyword>
<comment type="similarity">
    <text evidence="2">Belongs to the major facilitator superfamily.</text>
</comment>
<feature type="transmembrane region" description="Helical" evidence="7">
    <location>
        <begin position="79"/>
        <end position="104"/>
    </location>
</feature>
<evidence type="ECO:0000259" key="8">
    <source>
        <dbReference type="PROSITE" id="PS50850"/>
    </source>
</evidence>
<evidence type="ECO:0000256" key="2">
    <source>
        <dbReference type="ARBA" id="ARBA00008335"/>
    </source>
</evidence>
<keyword evidence="5 7" id="KW-0472">Membrane</keyword>
<dbReference type="EMBL" id="JAPEUY010000005">
    <property type="protein sequence ID" value="KAJ4373243.1"/>
    <property type="molecule type" value="Genomic_DNA"/>
</dbReference>
<organism evidence="9 10">
    <name type="scientific">Neocucurbitaria cava</name>
    <dbReference type="NCBI Taxonomy" id="798079"/>
    <lineage>
        <taxon>Eukaryota</taxon>
        <taxon>Fungi</taxon>
        <taxon>Dikarya</taxon>
        <taxon>Ascomycota</taxon>
        <taxon>Pezizomycotina</taxon>
        <taxon>Dothideomycetes</taxon>
        <taxon>Pleosporomycetidae</taxon>
        <taxon>Pleosporales</taxon>
        <taxon>Pleosporineae</taxon>
        <taxon>Cucurbitariaceae</taxon>
        <taxon>Neocucurbitaria</taxon>
    </lineage>
</organism>
<protein>
    <recommendedName>
        <fullName evidence="8">Major facilitator superfamily (MFS) profile domain-containing protein</fullName>
    </recommendedName>
</protein>
<reference evidence="9" key="1">
    <citation type="submission" date="2022-10" db="EMBL/GenBank/DDBJ databases">
        <title>Tapping the CABI collections for fungal endophytes: first genome assemblies for Collariella, Neodidymelliopsis, Ascochyta clinopodiicola, Didymella pomorum, Didymosphaeria variabile, Neocosmospora piperis and Neocucurbitaria cava.</title>
        <authorList>
            <person name="Hill R."/>
        </authorList>
    </citation>
    <scope>NUCLEOTIDE SEQUENCE</scope>
    <source>
        <strain evidence="9">IMI 356814</strain>
    </source>
</reference>
<dbReference type="SUPFAM" id="SSF103473">
    <property type="entry name" value="MFS general substrate transporter"/>
    <property type="match status" value="1"/>
</dbReference>
<evidence type="ECO:0000256" key="1">
    <source>
        <dbReference type="ARBA" id="ARBA00004141"/>
    </source>
</evidence>
<comment type="subcellular location">
    <subcellularLocation>
        <location evidence="1">Membrane</location>
        <topology evidence="1">Multi-pass membrane protein</topology>
    </subcellularLocation>
</comment>
<feature type="transmembrane region" description="Helical" evidence="7">
    <location>
        <begin position="217"/>
        <end position="236"/>
    </location>
</feature>
<feature type="transmembrane region" description="Helical" evidence="7">
    <location>
        <begin position="388"/>
        <end position="411"/>
    </location>
</feature>
<keyword evidence="10" id="KW-1185">Reference proteome</keyword>
<feature type="transmembrane region" description="Helical" evidence="7">
    <location>
        <begin position="354"/>
        <end position="376"/>
    </location>
</feature>
<keyword evidence="3 7" id="KW-0812">Transmembrane</keyword>
<proteinExistence type="inferred from homology"/>
<dbReference type="Gene3D" id="1.20.1250.20">
    <property type="entry name" value="MFS general substrate transporter like domains"/>
    <property type="match status" value="1"/>
</dbReference>
<feature type="transmembrane region" description="Helical" evidence="7">
    <location>
        <begin position="24"/>
        <end position="42"/>
    </location>
</feature>
<gene>
    <name evidence="9" type="ORF">N0V83_003537</name>
</gene>
<dbReference type="FunFam" id="1.20.1250.20:FF:000082">
    <property type="entry name" value="MFS multidrug transporter, putative"/>
    <property type="match status" value="1"/>
</dbReference>
<dbReference type="GO" id="GO:0005886">
    <property type="term" value="C:plasma membrane"/>
    <property type="evidence" value="ECO:0007669"/>
    <property type="project" value="TreeGrafter"/>
</dbReference>
<name>A0A9W9CNR4_9PLEO</name>
<dbReference type="Proteomes" id="UP001140560">
    <property type="component" value="Unassembled WGS sequence"/>
</dbReference>
<feature type="transmembrane region" description="Helical" evidence="7">
    <location>
        <begin position="144"/>
        <end position="170"/>
    </location>
</feature>
<dbReference type="GO" id="GO:0022857">
    <property type="term" value="F:transmembrane transporter activity"/>
    <property type="evidence" value="ECO:0007669"/>
    <property type="project" value="InterPro"/>
</dbReference>
<dbReference type="PANTHER" id="PTHR23502:SF74">
    <property type="entry name" value="MAJOR FACILITATOR SUPERFAMILY (MFS) PROFILE DOMAIN-CONTAINING PROTEIN"/>
    <property type="match status" value="1"/>
</dbReference>
<dbReference type="PANTHER" id="PTHR23502">
    <property type="entry name" value="MAJOR FACILITATOR SUPERFAMILY"/>
    <property type="match status" value="1"/>
</dbReference>
<sequence length="463" mass="51383">MLNLAAGAVTPMSRHFNEYNEYKLILPTSMYLVGYVFGPIIWGPLSESNGRKGVMIYAFAMLTIFSIASAVAPNFAALVVFRLLVGIGGSCAISVVGGICADIYHDPVSRGRSMAVFMAATTFGPILGPPISGFIAVISWSWAFWIGAVFAGASWPLFLFFPETYGPMILKRRAKRLRKETGDERFVAPLELEKTDLNHIVTVILTRPLRMICFEPLVLFTCLYLSYAYAIFYIFLQSYPIIFTGIYHFNAGETGLSFLPIGVGAIISAAMYLTWDSIFARAQRADKAWTKNPEMHRLPLACIAGPFFVISSFWLGWTAKESIHWIVPTLAGILFGMGYLCLFMALLNYLVDAYAIFAASAMAAASLSRSSFGAILPFAAKPMYRAMGVAWATSLLGFFSVALCVIPFVFLRFGARMKERSKFCQYLKAKKAEEEERREAERREGREKGTLVEANEAKPQEDV</sequence>
<feature type="transmembrane region" description="Helical" evidence="7">
    <location>
        <begin position="296"/>
        <end position="317"/>
    </location>
</feature>
<accession>A0A9W9CNR4</accession>
<feature type="transmembrane region" description="Helical" evidence="7">
    <location>
        <begin position="323"/>
        <end position="347"/>
    </location>
</feature>
<feature type="domain" description="Major facilitator superfamily (MFS) profile" evidence="8">
    <location>
        <begin position="1"/>
        <end position="419"/>
    </location>
</feature>
<feature type="transmembrane region" description="Helical" evidence="7">
    <location>
        <begin position="116"/>
        <end position="138"/>
    </location>
</feature>
<feature type="region of interest" description="Disordered" evidence="6">
    <location>
        <begin position="433"/>
        <end position="463"/>
    </location>
</feature>
<comment type="caution">
    <text evidence="9">The sequence shown here is derived from an EMBL/GenBank/DDBJ whole genome shotgun (WGS) entry which is preliminary data.</text>
</comment>
<feature type="transmembrane region" description="Helical" evidence="7">
    <location>
        <begin position="54"/>
        <end position="73"/>
    </location>
</feature>
<evidence type="ECO:0000256" key="6">
    <source>
        <dbReference type="SAM" id="MobiDB-lite"/>
    </source>
</evidence>
<dbReference type="AlphaFoldDB" id="A0A9W9CNR4"/>
<dbReference type="InterPro" id="IPR011701">
    <property type="entry name" value="MFS"/>
</dbReference>
<evidence type="ECO:0000313" key="9">
    <source>
        <dbReference type="EMBL" id="KAJ4373243.1"/>
    </source>
</evidence>
<dbReference type="InterPro" id="IPR020846">
    <property type="entry name" value="MFS_dom"/>
</dbReference>
<evidence type="ECO:0000313" key="10">
    <source>
        <dbReference type="Proteomes" id="UP001140560"/>
    </source>
</evidence>
<evidence type="ECO:0000256" key="5">
    <source>
        <dbReference type="ARBA" id="ARBA00023136"/>
    </source>
</evidence>
<evidence type="ECO:0000256" key="7">
    <source>
        <dbReference type="SAM" id="Phobius"/>
    </source>
</evidence>
<dbReference type="OrthoDB" id="5141738at2759"/>
<evidence type="ECO:0000256" key="4">
    <source>
        <dbReference type="ARBA" id="ARBA00022989"/>
    </source>
</evidence>
<evidence type="ECO:0000256" key="3">
    <source>
        <dbReference type="ARBA" id="ARBA00022692"/>
    </source>
</evidence>
<dbReference type="InterPro" id="IPR036259">
    <property type="entry name" value="MFS_trans_sf"/>
</dbReference>
<feature type="transmembrane region" description="Helical" evidence="7">
    <location>
        <begin position="256"/>
        <end position="275"/>
    </location>
</feature>
<dbReference type="Pfam" id="PF07690">
    <property type="entry name" value="MFS_1"/>
    <property type="match status" value="1"/>
</dbReference>